<sequence length="112" mass="12416">MGQGGEEDSGEEDEDNEEESDGGDDKEEDNLEFEGLSFSANEMEADTDPSGQSMEVIEKENSGKIEVIKVGDARKDEVKEDKMPVVGHSDAYQQLLRKFITSRTRIVGPFNL</sequence>
<evidence type="ECO:0000313" key="3">
    <source>
        <dbReference type="Proteomes" id="UP000237000"/>
    </source>
</evidence>
<keyword evidence="3" id="KW-1185">Reference proteome</keyword>
<accession>A0A2P5F0Y2</accession>
<feature type="region of interest" description="Disordered" evidence="1">
    <location>
        <begin position="1"/>
        <end position="52"/>
    </location>
</feature>
<dbReference type="InParanoid" id="A0A2P5F0Y2"/>
<reference evidence="3" key="1">
    <citation type="submission" date="2016-06" db="EMBL/GenBank/DDBJ databases">
        <title>Parallel loss of symbiosis genes in relatives of nitrogen-fixing non-legume Parasponia.</title>
        <authorList>
            <person name="Van Velzen R."/>
            <person name="Holmer R."/>
            <person name="Bu F."/>
            <person name="Rutten L."/>
            <person name="Van Zeijl A."/>
            <person name="Liu W."/>
            <person name="Santuari L."/>
            <person name="Cao Q."/>
            <person name="Sharma T."/>
            <person name="Shen D."/>
            <person name="Roswanjaya Y."/>
            <person name="Wardhani T."/>
            <person name="Kalhor M.S."/>
            <person name="Jansen J."/>
            <person name="Van den Hoogen J."/>
            <person name="Gungor B."/>
            <person name="Hartog M."/>
            <person name="Hontelez J."/>
            <person name="Verver J."/>
            <person name="Yang W.-C."/>
            <person name="Schijlen E."/>
            <person name="Repin R."/>
            <person name="Schilthuizen M."/>
            <person name="Schranz E."/>
            <person name="Heidstra R."/>
            <person name="Miyata K."/>
            <person name="Fedorova E."/>
            <person name="Kohlen W."/>
            <person name="Bisseling T."/>
            <person name="Smit S."/>
            <person name="Geurts R."/>
        </authorList>
    </citation>
    <scope>NUCLEOTIDE SEQUENCE [LARGE SCALE GENOMIC DNA]</scope>
    <source>
        <strain evidence="3">cv. RG33-2</strain>
    </source>
</reference>
<protein>
    <submittedName>
        <fullName evidence="2">Uncharacterized protein</fullName>
    </submittedName>
</protein>
<name>A0A2P5F0Y2_TREOI</name>
<dbReference type="EMBL" id="JXTC01000074">
    <property type="protein sequence ID" value="PON91429.1"/>
    <property type="molecule type" value="Genomic_DNA"/>
</dbReference>
<evidence type="ECO:0000256" key="1">
    <source>
        <dbReference type="SAM" id="MobiDB-lite"/>
    </source>
</evidence>
<gene>
    <name evidence="2" type="ORF">TorRG33x02_127120</name>
</gene>
<comment type="caution">
    <text evidence="2">The sequence shown here is derived from an EMBL/GenBank/DDBJ whole genome shotgun (WGS) entry which is preliminary data.</text>
</comment>
<feature type="compositionally biased region" description="Acidic residues" evidence="1">
    <location>
        <begin position="1"/>
        <end position="32"/>
    </location>
</feature>
<dbReference type="AlphaFoldDB" id="A0A2P5F0Y2"/>
<organism evidence="2 3">
    <name type="scientific">Trema orientale</name>
    <name type="common">Charcoal tree</name>
    <name type="synonym">Celtis orientalis</name>
    <dbReference type="NCBI Taxonomy" id="63057"/>
    <lineage>
        <taxon>Eukaryota</taxon>
        <taxon>Viridiplantae</taxon>
        <taxon>Streptophyta</taxon>
        <taxon>Embryophyta</taxon>
        <taxon>Tracheophyta</taxon>
        <taxon>Spermatophyta</taxon>
        <taxon>Magnoliopsida</taxon>
        <taxon>eudicotyledons</taxon>
        <taxon>Gunneridae</taxon>
        <taxon>Pentapetalae</taxon>
        <taxon>rosids</taxon>
        <taxon>fabids</taxon>
        <taxon>Rosales</taxon>
        <taxon>Cannabaceae</taxon>
        <taxon>Trema</taxon>
    </lineage>
</organism>
<proteinExistence type="predicted"/>
<evidence type="ECO:0000313" key="2">
    <source>
        <dbReference type="EMBL" id="PON91429.1"/>
    </source>
</evidence>
<dbReference type="Proteomes" id="UP000237000">
    <property type="component" value="Unassembled WGS sequence"/>
</dbReference>